<comment type="subcellular location">
    <subcellularLocation>
        <location evidence="1">Membrane</location>
        <topology evidence="1">Single-pass membrane protein</topology>
    </subcellularLocation>
</comment>
<evidence type="ECO:0000256" key="4">
    <source>
        <dbReference type="ARBA" id="ARBA00022692"/>
    </source>
</evidence>
<evidence type="ECO:0000313" key="14">
    <source>
        <dbReference type="Proteomes" id="UP001374535"/>
    </source>
</evidence>
<dbReference type="PANTHER" id="PTHR24282">
    <property type="entry name" value="CYTOCHROME P450 FAMILY MEMBER"/>
    <property type="match status" value="1"/>
</dbReference>
<comment type="similarity">
    <text evidence="2 12">Belongs to the cytochrome P450 family.</text>
</comment>
<accession>A0AAQ3RVW3</accession>
<reference evidence="13 14" key="1">
    <citation type="journal article" date="2023" name="Life. Sci Alliance">
        <title>Evolutionary insights into 3D genome organization and epigenetic landscape of Vigna mungo.</title>
        <authorList>
            <person name="Junaid A."/>
            <person name="Singh B."/>
            <person name="Bhatia S."/>
        </authorList>
    </citation>
    <scope>NUCLEOTIDE SEQUENCE [LARGE SCALE GENOMIC DNA]</scope>
    <source>
        <strain evidence="13">Urdbean</strain>
    </source>
</reference>
<dbReference type="PRINTS" id="PR00385">
    <property type="entry name" value="P450"/>
</dbReference>
<evidence type="ECO:0008006" key="15">
    <source>
        <dbReference type="Google" id="ProtNLM"/>
    </source>
</evidence>
<keyword evidence="3 11" id="KW-0349">Heme</keyword>
<dbReference type="AlphaFoldDB" id="A0AAQ3RVW3"/>
<keyword evidence="4" id="KW-0812">Transmembrane</keyword>
<evidence type="ECO:0000256" key="5">
    <source>
        <dbReference type="ARBA" id="ARBA00022723"/>
    </source>
</evidence>
<evidence type="ECO:0000256" key="11">
    <source>
        <dbReference type="PIRSR" id="PIRSR602401-1"/>
    </source>
</evidence>
<evidence type="ECO:0000256" key="1">
    <source>
        <dbReference type="ARBA" id="ARBA00004167"/>
    </source>
</evidence>
<feature type="binding site" description="axial binding residue" evidence="11">
    <location>
        <position position="452"/>
    </location>
    <ligand>
        <name>heme</name>
        <dbReference type="ChEBI" id="CHEBI:30413"/>
    </ligand>
    <ligandPart>
        <name>Fe</name>
        <dbReference type="ChEBI" id="CHEBI:18248"/>
    </ligandPart>
</feature>
<dbReference type="PROSITE" id="PS00086">
    <property type="entry name" value="CYTOCHROME_P450"/>
    <property type="match status" value="1"/>
</dbReference>
<dbReference type="GO" id="GO:0004497">
    <property type="term" value="F:monooxygenase activity"/>
    <property type="evidence" value="ECO:0007669"/>
    <property type="project" value="UniProtKB-KW"/>
</dbReference>
<dbReference type="Pfam" id="PF00067">
    <property type="entry name" value="p450"/>
    <property type="match status" value="2"/>
</dbReference>
<dbReference type="PRINTS" id="PR00463">
    <property type="entry name" value="EP450I"/>
</dbReference>
<evidence type="ECO:0000256" key="7">
    <source>
        <dbReference type="ARBA" id="ARBA00023002"/>
    </source>
</evidence>
<evidence type="ECO:0000256" key="9">
    <source>
        <dbReference type="ARBA" id="ARBA00023033"/>
    </source>
</evidence>
<dbReference type="InterPro" id="IPR036396">
    <property type="entry name" value="Cyt_P450_sf"/>
</dbReference>
<dbReference type="InterPro" id="IPR002401">
    <property type="entry name" value="Cyt_P450_E_grp-I"/>
</dbReference>
<keyword evidence="6" id="KW-1133">Transmembrane helix</keyword>
<dbReference type="GO" id="GO:0020037">
    <property type="term" value="F:heme binding"/>
    <property type="evidence" value="ECO:0007669"/>
    <property type="project" value="InterPro"/>
</dbReference>
<dbReference type="InterPro" id="IPR050665">
    <property type="entry name" value="Cytochrome_P450_Monooxygen"/>
</dbReference>
<dbReference type="InterPro" id="IPR017972">
    <property type="entry name" value="Cyt_P450_CS"/>
</dbReference>
<organism evidence="13 14">
    <name type="scientific">Vigna mungo</name>
    <name type="common">Black gram</name>
    <name type="synonym">Phaseolus mungo</name>
    <dbReference type="NCBI Taxonomy" id="3915"/>
    <lineage>
        <taxon>Eukaryota</taxon>
        <taxon>Viridiplantae</taxon>
        <taxon>Streptophyta</taxon>
        <taxon>Embryophyta</taxon>
        <taxon>Tracheophyta</taxon>
        <taxon>Spermatophyta</taxon>
        <taxon>Magnoliopsida</taxon>
        <taxon>eudicotyledons</taxon>
        <taxon>Gunneridae</taxon>
        <taxon>Pentapetalae</taxon>
        <taxon>rosids</taxon>
        <taxon>fabids</taxon>
        <taxon>Fabales</taxon>
        <taxon>Fabaceae</taxon>
        <taxon>Papilionoideae</taxon>
        <taxon>50 kb inversion clade</taxon>
        <taxon>NPAAA clade</taxon>
        <taxon>indigoferoid/millettioid clade</taxon>
        <taxon>Phaseoleae</taxon>
        <taxon>Vigna</taxon>
    </lineage>
</organism>
<dbReference type="GO" id="GO:0005506">
    <property type="term" value="F:iron ion binding"/>
    <property type="evidence" value="ECO:0007669"/>
    <property type="project" value="InterPro"/>
</dbReference>
<protein>
    <recommendedName>
        <fullName evidence="15">Cytochrome P450</fullName>
    </recommendedName>
</protein>
<keyword evidence="14" id="KW-1185">Reference proteome</keyword>
<dbReference type="InterPro" id="IPR001128">
    <property type="entry name" value="Cyt_P450"/>
</dbReference>
<sequence>MLSLVEIRGASGIFSVLGKNYDCGFLNSGKGIKQIMFSLPDITMEESWSTSTSASACIVLIVLLTLTCAWRVLNWLWLRPKRLERLLRDQGLQGNPYSLFNGDLKQIMKMQKEVTSKPMKLSHDIAPRVFSYHLQSIIKHGKNPFIWFGRKPRVIITEPELIKEVLNKIYAFPKPDTNPLVKLVATGLLNYEGEKWNKHRRIVSPAFNMEKLKNMLPIFFNSCNDLIIKWEEMSSDGSCEIDLWPFLQSLTSDVIARAAFGSSYEEGRRIFELLKEQAQLAAQSMMKDYIPGWRFIPTAMHRRMKEINREIKASLTDLINNREKALEVGETTENDLLCLLLESNHKEIEEHGNSKTIGMSIEEVTMILNEVLRLYSPVIGLNRNVDEDVKLGNLSLPAGVQVSLPTIMVHHSPELWGDDADSFNPERFSEGVLKATNGRVSFFPFGWGPRVCVGQNFSMLEAKMALSMILQHFTFELSPAYAHAPVSVITLQPQYGAHVILRKLQV</sequence>
<dbReference type="GO" id="GO:0016705">
    <property type="term" value="F:oxidoreductase activity, acting on paired donors, with incorporation or reduction of molecular oxygen"/>
    <property type="evidence" value="ECO:0007669"/>
    <property type="project" value="InterPro"/>
</dbReference>
<evidence type="ECO:0000256" key="8">
    <source>
        <dbReference type="ARBA" id="ARBA00023004"/>
    </source>
</evidence>
<dbReference type="GO" id="GO:0016020">
    <property type="term" value="C:membrane"/>
    <property type="evidence" value="ECO:0007669"/>
    <property type="project" value="UniProtKB-SubCell"/>
</dbReference>
<dbReference type="Proteomes" id="UP001374535">
    <property type="component" value="Chromosome 6"/>
</dbReference>
<evidence type="ECO:0000256" key="6">
    <source>
        <dbReference type="ARBA" id="ARBA00022989"/>
    </source>
</evidence>
<dbReference type="EMBL" id="CP144695">
    <property type="protein sequence ID" value="WVZ08222.1"/>
    <property type="molecule type" value="Genomic_DNA"/>
</dbReference>
<keyword evidence="5 11" id="KW-0479">Metal-binding</keyword>
<evidence type="ECO:0000256" key="2">
    <source>
        <dbReference type="ARBA" id="ARBA00010617"/>
    </source>
</evidence>
<evidence type="ECO:0000256" key="3">
    <source>
        <dbReference type="ARBA" id="ARBA00022617"/>
    </source>
</evidence>
<dbReference type="PANTHER" id="PTHR24282:SF255">
    <property type="entry name" value="CYTOCHROME P450 72A11-RELATED"/>
    <property type="match status" value="1"/>
</dbReference>
<comment type="cofactor">
    <cofactor evidence="11">
        <name>heme</name>
        <dbReference type="ChEBI" id="CHEBI:30413"/>
    </cofactor>
</comment>
<evidence type="ECO:0000313" key="13">
    <source>
        <dbReference type="EMBL" id="WVZ08222.1"/>
    </source>
</evidence>
<keyword evidence="10" id="KW-0472">Membrane</keyword>
<dbReference type="Gene3D" id="1.10.630.10">
    <property type="entry name" value="Cytochrome P450"/>
    <property type="match status" value="2"/>
</dbReference>
<evidence type="ECO:0000256" key="10">
    <source>
        <dbReference type="ARBA" id="ARBA00023136"/>
    </source>
</evidence>
<keyword evidence="9 12" id="KW-0503">Monooxygenase</keyword>
<proteinExistence type="inferred from homology"/>
<dbReference type="SUPFAM" id="SSF48264">
    <property type="entry name" value="Cytochrome P450"/>
    <property type="match status" value="1"/>
</dbReference>
<gene>
    <name evidence="13" type="ORF">V8G54_021568</name>
</gene>
<keyword evidence="8 11" id="KW-0408">Iron</keyword>
<name>A0AAQ3RVW3_VIGMU</name>
<evidence type="ECO:0000256" key="12">
    <source>
        <dbReference type="RuleBase" id="RU000461"/>
    </source>
</evidence>
<keyword evidence="7 12" id="KW-0560">Oxidoreductase</keyword>